<evidence type="ECO:0000256" key="3">
    <source>
        <dbReference type="SAM" id="Phobius"/>
    </source>
</evidence>
<feature type="transmembrane region" description="Helical" evidence="3">
    <location>
        <begin position="424"/>
        <end position="443"/>
    </location>
</feature>
<dbReference type="GO" id="GO:0032218">
    <property type="term" value="P:riboflavin transport"/>
    <property type="evidence" value="ECO:0007669"/>
    <property type="project" value="TreeGrafter"/>
</dbReference>
<proteinExistence type="inferred from homology"/>
<keyword evidence="3" id="KW-1133">Transmembrane helix</keyword>
<feature type="transmembrane region" description="Helical" evidence="3">
    <location>
        <begin position="294"/>
        <end position="316"/>
    </location>
</feature>
<keyword evidence="3" id="KW-0812">Transmembrane</keyword>
<organism evidence="5 6">
    <name type="scientific">Lachancea quebecensis</name>
    <dbReference type="NCBI Taxonomy" id="1654605"/>
    <lineage>
        <taxon>Eukaryota</taxon>
        <taxon>Fungi</taxon>
        <taxon>Dikarya</taxon>
        <taxon>Ascomycota</taxon>
        <taxon>Saccharomycotina</taxon>
        <taxon>Saccharomycetes</taxon>
        <taxon>Saccharomycetales</taxon>
        <taxon>Saccharomycetaceae</taxon>
        <taxon>Lachancea</taxon>
    </lineage>
</organism>
<evidence type="ECO:0000259" key="4">
    <source>
        <dbReference type="PROSITE" id="PS50850"/>
    </source>
</evidence>
<feature type="transmembrane region" description="Helical" evidence="3">
    <location>
        <begin position="206"/>
        <end position="226"/>
    </location>
</feature>
<feature type="transmembrane region" description="Helical" evidence="3">
    <location>
        <begin position="120"/>
        <end position="142"/>
    </location>
</feature>
<dbReference type="GO" id="GO:0022857">
    <property type="term" value="F:transmembrane transporter activity"/>
    <property type="evidence" value="ECO:0007669"/>
    <property type="project" value="InterPro"/>
</dbReference>
<dbReference type="SUPFAM" id="SSF103473">
    <property type="entry name" value="MFS general substrate transporter"/>
    <property type="match status" value="1"/>
</dbReference>
<keyword evidence="3" id="KW-0472">Membrane</keyword>
<evidence type="ECO:0000256" key="2">
    <source>
        <dbReference type="ARBA" id="ARBA00006727"/>
    </source>
</evidence>
<dbReference type="CDD" id="cd17352">
    <property type="entry name" value="MFS_MCT_SLC16"/>
    <property type="match status" value="1"/>
</dbReference>
<feature type="transmembrane region" description="Helical" evidence="3">
    <location>
        <begin position="149"/>
        <end position="166"/>
    </location>
</feature>
<comment type="similarity">
    <text evidence="2">Belongs to the major facilitator superfamily. Monocarboxylate porter (TC 2.A.1.13) family.</text>
</comment>
<dbReference type="EMBL" id="LN890538">
    <property type="protein sequence ID" value="CUS25197.1"/>
    <property type="molecule type" value="Genomic_DNA"/>
</dbReference>
<feature type="transmembrane region" description="Helical" evidence="3">
    <location>
        <begin position="385"/>
        <end position="403"/>
    </location>
</feature>
<dbReference type="GO" id="GO:0016020">
    <property type="term" value="C:membrane"/>
    <property type="evidence" value="ECO:0007669"/>
    <property type="project" value="UniProtKB-SubCell"/>
</dbReference>
<reference evidence="6" key="1">
    <citation type="submission" date="2015-10" db="EMBL/GenBank/DDBJ databases">
        <authorList>
            <person name="Devillers H."/>
        </authorList>
    </citation>
    <scope>NUCLEOTIDE SEQUENCE [LARGE SCALE GENOMIC DNA]</scope>
</reference>
<evidence type="ECO:0000256" key="1">
    <source>
        <dbReference type="ARBA" id="ARBA00004141"/>
    </source>
</evidence>
<dbReference type="PROSITE" id="PS50850">
    <property type="entry name" value="MFS"/>
    <property type="match status" value="1"/>
</dbReference>
<feature type="transmembrane region" description="Helical" evidence="3">
    <location>
        <begin position="172"/>
        <end position="194"/>
    </location>
</feature>
<dbReference type="Pfam" id="PF07690">
    <property type="entry name" value="MFS_1"/>
    <property type="match status" value="1"/>
</dbReference>
<dbReference type="Proteomes" id="UP000236544">
    <property type="component" value="Unassembled WGS sequence"/>
</dbReference>
<dbReference type="InterPro" id="IPR011701">
    <property type="entry name" value="MFS"/>
</dbReference>
<gene>
    <name evidence="5" type="ORF">LAQU0_S34e00100g</name>
</gene>
<dbReference type="InterPro" id="IPR050327">
    <property type="entry name" value="Proton-linked_MCT"/>
</dbReference>
<feature type="domain" description="Major facilitator superfamily (MFS) profile" evidence="4">
    <location>
        <begin position="78"/>
        <end position="476"/>
    </location>
</feature>
<dbReference type="Gene3D" id="1.20.1250.20">
    <property type="entry name" value="MFS general substrate transporter like domains"/>
    <property type="match status" value="2"/>
</dbReference>
<evidence type="ECO:0000313" key="6">
    <source>
        <dbReference type="Proteomes" id="UP000236544"/>
    </source>
</evidence>
<dbReference type="InterPro" id="IPR036259">
    <property type="entry name" value="MFS_trans_sf"/>
</dbReference>
<feature type="transmembrane region" description="Helical" evidence="3">
    <location>
        <begin position="79"/>
        <end position="100"/>
    </location>
</feature>
<feature type="transmembrane region" description="Helical" evidence="3">
    <location>
        <begin position="358"/>
        <end position="379"/>
    </location>
</feature>
<dbReference type="PANTHER" id="PTHR11360:SF295">
    <property type="entry name" value="TRANSPORTER MCH4-RELATED"/>
    <property type="match status" value="1"/>
</dbReference>
<keyword evidence="6" id="KW-1185">Reference proteome</keyword>
<dbReference type="InterPro" id="IPR020846">
    <property type="entry name" value="MFS_dom"/>
</dbReference>
<evidence type="ECO:0000313" key="5">
    <source>
        <dbReference type="EMBL" id="CUS25197.1"/>
    </source>
</evidence>
<sequence length="484" mass="53303">MLQKPTRAFLHGLKELRKDRFQEPDLGLPTTSGYEGTPEEHRLSGAELQAKHGKVQDTPLTGELVEEFEIFEQEGGFQAWLVVFGSFMGLIPVFGTVNSLGAIESYISKHQLATESSSVVSWIFSIYLSLTSSSCIIAGGYFDRNGARDPLFVGTILFTGAIIATADCKTVWQFILAFSVLGGISSGILMTPLVSCVATWFLRKRGLATSIATIGGSVGGVIFPVMLRSLYSRVGFSWALRVLALICFSCLACSIFFARERQKPESKPFLTKSEAFKWYLNSALNWRYFLDWKFLFASLGMGFAENSLTASSTYLASYSLARKNSEEVSYALIATTNAIGIFGRYIPGYLADRWTGRFNMVIITVSMAAFFNLTMWLPFGGNVNVLWAYSILYGFTTGSILSLPPVCIGQISRTTDFGRRYSSAYFLEALMTIPVIPVGGVIIGSGDISNYNNFIVYSSMMMIAGSICFIISRSICTGFRISKF</sequence>
<feature type="transmembrane region" description="Helical" evidence="3">
    <location>
        <begin position="238"/>
        <end position="258"/>
    </location>
</feature>
<feature type="transmembrane region" description="Helical" evidence="3">
    <location>
        <begin position="328"/>
        <end position="346"/>
    </location>
</feature>
<dbReference type="PANTHER" id="PTHR11360">
    <property type="entry name" value="MONOCARBOXYLATE TRANSPORTER"/>
    <property type="match status" value="1"/>
</dbReference>
<feature type="transmembrane region" description="Helical" evidence="3">
    <location>
        <begin position="455"/>
        <end position="476"/>
    </location>
</feature>
<accession>A0A0P1KYQ6</accession>
<comment type="subcellular location">
    <subcellularLocation>
        <location evidence="1">Membrane</location>
        <topology evidence="1">Multi-pass membrane protein</topology>
    </subcellularLocation>
</comment>
<name>A0A0P1KYQ6_9SACH</name>
<dbReference type="AlphaFoldDB" id="A0A0P1KYQ6"/>
<dbReference type="OrthoDB" id="6509908at2759"/>
<protein>
    <submittedName>
        <fullName evidence="5">LAQU0S34e00100g1_1</fullName>
    </submittedName>
</protein>